<evidence type="ECO:0000313" key="2">
    <source>
        <dbReference type="Proteomes" id="UP000773614"/>
    </source>
</evidence>
<dbReference type="GO" id="GO:0003824">
    <property type="term" value="F:catalytic activity"/>
    <property type="evidence" value="ECO:0007669"/>
    <property type="project" value="InterPro"/>
</dbReference>
<evidence type="ECO:0000313" key="1">
    <source>
        <dbReference type="EMBL" id="MYZ47392.1"/>
    </source>
</evidence>
<dbReference type="SUPFAM" id="SSF56529">
    <property type="entry name" value="FAH"/>
    <property type="match status" value="1"/>
</dbReference>
<name>A0A964WSW4_9HYPH</name>
<dbReference type="EMBL" id="SPKJ01000014">
    <property type="protein sequence ID" value="MYZ47392.1"/>
    <property type="molecule type" value="Genomic_DNA"/>
</dbReference>
<dbReference type="Pfam" id="PF11010">
    <property type="entry name" value="DUF2848"/>
    <property type="match status" value="1"/>
</dbReference>
<dbReference type="InterPro" id="IPR021269">
    <property type="entry name" value="DUF2848"/>
</dbReference>
<dbReference type="AlphaFoldDB" id="A0A964WSW4"/>
<reference evidence="1" key="1">
    <citation type="submission" date="2019-03" db="EMBL/GenBank/DDBJ databases">
        <title>Afifella sp. nov., isolated from activated sludge.</title>
        <authorList>
            <person name="Li Q."/>
            <person name="Liu Y."/>
        </authorList>
    </citation>
    <scope>NUCLEOTIDE SEQUENCE</scope>
    <source>
        <strain evidence="1">L72</strain>
    </source>
</reference>
<dbReference type="InterPro" id="IPR036663">
    <property type="entry name" value="Fumarylacetoacetase_C_sf"/>
</dbReference>
<accession>A0A964WSW4</accession>
<organism evidence="1 2">
    <name type="scientific">Propylenella binzhouense</name>
    <dbReference type="NCBI Taxonomy" id="2555902"/>
    <lineage>
        <taxon>Bacteria</taxon>
        <taxon>Pseudomonadati</taxon>
        <taxon>Pseudomonadota</taxon>
        <taxon>Alphaproteobacteria</taxon>
        <taxon>Hyphomicrobiales</taxon>
        <taxon>Propylenellaceae</taxon>
        <taxon>Propylenella</taxon>
    </lineage>
</organism>
<dbReference type="OrthoDB" id="9792678at2"/>
<proteinExistence type="predicted"/>
<gene>
    <name evidence="1" type="ORF">E4O86_06670</name>
</gene>
<keyword evidence="2" id="KW-1185">Reference proteome</keyword>
<comment type="caution">
    <text evidence="1">The sequence shown here is derived from an EMBL/GenBank/DDBJ whole genome shotgun (WGS) entry which is preliminary data.</text>
</comment>
<dbReference type="RefSeq" id="WP_161139739.1">
    <property type="nucleotide sequence ID" value="NZ_SPKJ01000014.1"/>
</dbReference>
<sequence>MPQIRISIEGSNGSEASELEIRELVVAGWTGRDKAAMEKHIAELEELGVKRPARTPIYYRVAADRLTTASSIQVCGGDSSGEVEFLLAAHPTGLLVGLGSDHTDRKLETYNVTLSKQACEKPIGARFWRFDDVIGHWDELVLRAHIVTGGRRELYQEGRLSGMLPPGELMAGYDGGARLAAATAMFGGTFAAIGGIRPADRFEGELEDPVLGRKLAFAYDVATLPIHG</sequence>
<dbReference type="Proteomes" id="UP000773614">
    <property type="component" value="Unassembled WGS sequence"/>
</dbReference>
<protein>
    <submittedName>
        <fullName evidence="1">DUF2848 domain-containing protein</fullName>
    </submittedName>
</protein>